<organism evidence="6 7">
    <name type="scientific">Xiphophorus couchianus</name>
    <name type="common">Monterrey platyfish</name>
    <dbReference type="NCBI Taxonomy" id="32473"/>
    <lineage>
        <taxon>Eukaryota</taxon>
        <taxon>Metazoa</taxon>
        <taxon>Chordata</taxon>
        <taxon>Craniata</taxon>
        <taxon>Vertebrata</taxon>
        <taxon>Euteleostomi</taxon>
        <taxon>Actinopterygii</taxon>
        <taxon>Neopterygii</taxon>
        <taxon>Teleostei</taxon>
        <taxon>Neoteleostei</taxon>
        <taxon>Acanthomorphata</taxon>
        <taxon>Ovalentaria</taxon>
        <taxon>Atherinomorphae</taxon>
        <taxon>Cyprinodontiformes</taxon>
        <taxon>Poeciliidae</taxon>
        <taxon>Poeciliinae</taxon>
        <taxon>Xiphophorus</taxon>
    </lineage>
</organism>
<keyword evidence="7" id="KW-1185">Reference proteome</keyword>
<dbReference type="Gene3D" id="1.20.5.340">
    <property type="match status" value="1"/>
</dbReference>
<dbReference type="SUPFAM" id="SSF57997">
    <property type="entry name" value="Tropomyosin"/>
    <property type="match status" value="1"/>
</dbReference>
<keyword evidence="3" id="KW-0514">Muscle protein</keyword>
<proteinExistence type="inferred from homology"/>
<keyword evidence="2 5" id="KW-0175">Coiled coil</keyword>
<dbReference type="AlphaFoldDB" id="A0A3B5MVG7"/>
<comment type="similarity">
    <text evidence="1">Belongs to the tropomyosin family.</text>
</comment>
<sequence length="129" mass="14980">MSGGMNSVDAVKKKIKVLQDQAEEAEERAEQLQLEVEKEKRTREEAEGEVTSLSRRLQLSEENLDRVQERLAAALRKLDEVEKVADESERSPVFRYLKQNKNQYLSILTGMKRLYQLYRLALPLADRNT</sequence>
<dbReference type="InterPro" id="IPR000533">
    <property type="entry name" value="Tropomyosin"/>
</dbReference>
<feature type="coiled-coil region" evidence="5">
    <location>
        <begin position="8"/>
        <end position="91"/>
    </location>
</feature>
<name>A0A3B5MVG7_9TELE</name>
<accession>A0A3B5MVG7</accession>
<reference evidence="6" key="2">
    <citation type="submission" date="2025-09" db="UniProtKB">
        <authorList>
            <consortium name="Ensembl"/>
        </authorList>
    </citation>
    <scope>IDENTIFICATION</scope>
</reference>
<reference evidence="6" key="1">
    <citation type="submission" date="2025-08" db="UniProtKB">
        <authorList>
            <consortium name="Ensembl"/>
        </authorList>
    </citation>
    <scope>IDENTIFICATION</scope>
</reference>
<dbReference type="Ensembl" id="ENSXCOT00000028153.1">
    <property type="protein sequence ID" value="ENSXCOP00000027818.1"/>
    <property type="gene ID" value="ENSXCOG00000020742.1"/>
</dbReference>
<evidence type="ECO:0000256" key="2">
    <source>
        <dbReference type="ARBA" id="ARBA00023054"/>
    </source>
</evidence>
<dbReference type="Pfam" id="PF00261">
    <property type="entry name" value="Tropomyosin"/>
    <property type="match status" value="1"/>
</dbReference>
<evidence type="ECO:0000256" key="5">
    <source>
        <dbReference type="SAM" id="Coils"/>
    </source>
</evidence>
<evidence type="ECO:0000256" key="4">
    <source>
        <dbReference type="ARBA" id="ARBA00023203"/>
    </source>
</evidence>
<dbReference type="GO" id="GO:0003779">
    <property type="term" value="F:actin binding"/>
    <property type="evidence" value="ECO:0007669"/>
    <property type="project" value="UniProtKB-KW"/>
</dbReference>
<dbReference type="GeneTree" id="ENSGT00940000167924"/>
<dbReference type="STRING" id="32473.ENSXCOP00000027818"/>
<evidence type="ECO:0000313" key="6">
    <source>
        <dbReference type="Ensembl" id="ENSXCOP00000027818.1"/>
    </source>
</evidence>
<evidence type="ECO:0000313" key="7">
    <source>
        <dbReference type="Proteomes" id="UP000261380"/>
    </source>
</evidence>
<protein>
    <submittedName>
        <fullName evidence="6">Uncharacterized protein</fullName>
    </submittedName>
</protein>
<evidence type="ECO:0000256" key="3">
    <source>
        <dbReference type="ARBA" id="ARBA00023179"/>
    </source>
</evidence>
<keyword evidence="4" id="KW-0009">Actin-binding</keyword>
<dbReference type="Proteomes" id="UP000261380">
    <property type="component" value="Unplaced"/>
</dbReference>
<evidence type="ECO:0000256" key="1">
    <source>
        <dbReference type="ARBA" id="ARBA00009036"/>
    </source>
</evidence>
<dbReference type="PANTHER" id="PTHR19269">
    <property type="entry name" value="TROPOMYOSIN"/>
    <property type="match status" value="1"/>
</dbReference>